<dbReference type="EMBL" id="MVBO01000007">
    <property type="protein sequence ID" value="OZJ06065.1"/>
    <property type="molecule type" value="Genomic_DNA"/>
</dbReference>
<keyword evidence="5" id="KW-0560">Oxidoreductase</keyword>
<feature type="compositionally biased region" description="Polar residues" evidence="8">
    <location>
        <begin position="398"/>
        <end position="420"/>
    </location>
</feature>
<feature type="compositionally biased region" description="Basic and acidic residues" evidence="8">
    <location>
        <begin position="1111"/>
        <end position="1121"/>
    </location>
</feature>
<dbReference type="PROSITE" id="PS50920">
    <property type="entry name" value="SOLCAR"/>
    <property type="match status" value="2"/>
</dbReference>
<dbReference type="PANTHER" id="PTHR24321:SF8">
    <property type="entry name" value="ESTRADIOL 17-BETA-DEHYDROGENASE 8-RELATED"/>
    <property type="match status" value="1"/>
</dbReference>
<evidence type="ECO:0000256" key="3">
    <source>
        <dbReference type="ARBA" id="ARBA00022692"/>
    </source>
</evidence>
<dbReference type="InterPro" id="IPR002347">
    <property type="entry name" value="SDR_fam"/>
</dbReference>
<dbReference type="PANTHER" id="PTHR24321">
    <property type="entry name" value="DEHYDROGENASES, SHORT CHAIN"/>
    <property type="match status" value="1"/>
</dbReference>
<comment type="similarity">
    <text evidence="2">Belongs to the short-chain dehydrogenases/reductases (SDR) family.</text>
</comment>
<dbReference type="GO" id="GO:0016491">
    <property type="term" value="F:oxidoreductase activity"/>
    <property type="evidence" value="ECO:0007669"/>
    <property type="project" value="UniProtKB-KW"/>
</dbReference>
<evidence type="ECO:0000256" key="9">
    <source>
        <dbReference type="SAM" id="Phobius"/>
    </source>
</evidence>
<dbReference type="Pfam" id="PF13561">
    <property type="entry name" value="adh_short_C2"/>
    <property type="match status" value="1"/>
</dbReference>
<feature type="region of interest" description="Disordered" evidence="8">
    <location>
        <begin position="922"/>
        <end position="1010"/>
    </location>
</feature>
<dbReference type="InterPro" id="IPR023395">
    <property type="entry name" value="MCP_dom_sf"/>
</dbReference>
<feature type="region of interest" description="Disordered" evidence="8">
    <location>
        <begin position="1095"/>
        <end position="1132"/>
    </location>
</feature>
<dbReference type="CDD" id="cd05233">
    <property type="entry name" value="SDR_c"/>
    <property type="match status" value="1"/>
</dbReference>
<dbReference type="InterPro" id="IPR018108">
    <property type="entry name" value="MCP_transmembrane"/>
</dbReference>
<organism evidence="10 11">
    <name type="scientific">Bifiguratus adelaidae</name>
    <dbReference type="NCBI Taxonomy" id="1938954"/>
    <lineage>
        <taxon>Eukaryota</taxon>
        <taxon>Fungi</taxon>
        <taxon>Fungi incertae sedis</taxon>
        <taxon>Mucoromycota</taxon>
        <taxon>Mucoromycotina</taxon>
        <taxon>Endogonomycetes</taxon>
        <taxon>Endogonales</taxon>
        <taxon>Endogonales incertae sedis</taxon>
        <taxon>Bifiguratus</taxon>
    </lineage>
</organism>
<evidence type="ECO:0000313" key="10">
    <source>
        <dbReference type="EMBL" id="OZJ06065.1"/>
    </source>
</evidence>
<dbReference type="PRINTS" id="PR00081">
    <property type="entry name" value="GDHRDH"/>
</dbReference>
<name>A0A261Y634_9FUNG</name>
<feature type="transmembrane region" description="Helical" evidence="9">
    <location>
        <begin position="304"/>
        <end position="322"/>
    </location>
</feature>
<keyword evidence="11" id="KW-1185">Reference proteome</keyword>
<feature type="transmembrane region" description="Helical" evidence="9">
    <location>
        <begin position="511"/>
        <end position="531"/>
    </location>
</feature>
<evidence type="ECO:0000313" key="11">
    <source>
        <dbReference type="Proteomes" id="UP000242875"/>
    </source>
</evidence>
<comment type="subcellular location">
    <subcellularLocation>
        <location evidence="1">Membrane</location>
        <topology evidence="1">Multi-pass membrane protein</topology>
    </subcellularLocation>
</comment>
<evidence type="ECO:0000256" key="2">
    <source>
        <dbReference type="ARBA" id="ARBA00006484"/>
    </source>
</evidence>
<protein>
    <submittedName>
        <fullName evidence="10">Uncharacterized protein</fullName>
    </submittedName>
</protein>
<feature type="transmembrane region" description="Helical" evidence="9">
    <location>
        <begin position="461"/>
        <end position="483"/>
    </location>
</feature>
<feature type="repeat" description="Solcar" evidence="7">
    <location>
        <begin position="247"/>
        <end position="333"/>
    </location>
</feature>
<reference evidence="10 11" key="1">
    <citation type="journal article" date="2017" name="Mycologia">
        <title>Bifiguratus adelaidae, gen. et sp. nov., a new member of Mucoromycotina in endophytic and soil-dwelling habitats.</title>
        <authorList>
            <person name="Torres-Cruz T.J."/>
            <person name="Billingsley Tobias T.L."/>
            <person name="Almatruk M."/>
            <person name="Hesse C."/>
            <person name="Kuske C.R."/>
            <person name="Desiro A."/>
            <person name="Benucci G.M."/>
            <person name="Bonito G."/>
            <person name="Stajich J.E."/>
            <person name="Dunlap C."/>
            <person name="Arnold A.E."/>
            <person name="Porras-Alfaro A."/>
        </authorList>
    </citation>
    <scope>NUCLEOTIDE SEQUENCE [LARGE SCALE GENOMIC DNA]</scope>
    <source>
        <strain evidence="10 11">AZ0501</strain>
    </source>
</reference>
<dbReference type="GO" id="GO:0016020">
    <property type="term" value="C:membrane"/>
    <property type="evidence" value="ECO:0007669"/>
    <property type="project" value="UniProtKB-SubCell"/>
</dbReference>
<evidence type="ECO:0000256" key="8">
    <source>
        <dbReference type="SAM" id="MobiDB-lite"/>
    </source>
</evidence>
<dbReference type="Gene3D" id="1.50.40.10">
    <property type="entry name" value="Mitochondrial carrier domain"/>
    <property type="match status" value="2"/>
</dbReference>
<keyword evidence="4 9" id="KW-1133">Transmembrane helix</keyword>
<dbReference type="SUPFAM" id="SSF103506">
    <property type="entry name" value="Mitochondrial carrier"/>
    <property type="match status" value="1"/>
</dbReference>
<evidence type="ECO:0000256" key="1">
    <source>
        <dbReference type="ARBA" id="ARBA00004141"/>
    </source>
</evidence>
<feature type="transmembrane region" description="Helical" evidence="9">
    <location>
        <begin position="252"/>
        <end position="270"/>
    </location>
</feature>
<dbReference type="Pfam" id="PF00153">
    <property type="entry name" value="Mito_carr"/>
    <property type="match status" value="2"/>
</dbReference>
<feature type="transmembrane region" description="Helical" evidence="9">
    <location>
        <begin position="350"/>
        <end position="372"/>
    </location>
</feature>
<dbReference type="OrthoDB" id="269120at2759"/>
<evidence type="ECO:0000256" key="6">
    <source>
        <dbReference type="ARBA" id="ARBA00023136"/>
    </source>
</evidence>
<evidence type="ECO:0000256" key="4">
    <source>
        <dbReference type="ARBA" id="ARBA00022989"/>
    </source>
</evidence>
<sequence length="1450" mass="158670">MDFVGLKDKHVIVTGASGGLGLVTAREFLGKSPGKPEIGTTKSPVELGAKVTLHYNSTSDTLTSLLEAYPKQVVALKANVSDEKEVAACLAEAVRVLGPPNVLIVNHGIWPTDDISVKDMSLDRWQKTIDVNLTGSFLFCREFLRAVEKHAVKENVAIVFVGSTAGKFGEAFHSDYASTKSALMEGFKLSLKNEIAKIAPKGRVNAVAPGWIRTPMADKAMQDPELMFQAMASSPLRKISEPEDVARDFRRYYAYAALFNIPPIYIFYPLRTVRVLQQAALKEAVSDSISDVLRARVRTGGFSALFHGSISFMIGSTLGRLIQFGAYDTMKLWVERNKHRYEILQQETPVSMAMGSIAAVTVVTLLMPFEVFSQQLTVDMEYDKARKVVSKGVADHPGTSTAKASTKPRTSIPVQPQLGKSSARNIHTTQKLIPPYHAEQSIPSKPTFWERVRNEGGIRKFLFRGYNASLLSALPFCAVYYSVYEASRKNMLHLIQQNKPMSETQFTKSEFVGVSLGAGLLASFTACLASAPTDLVKTRIQTSRTEHIPVTPVDALNPGSLSETAQLTASSQASKRLPPAMTVIQPEVRWWAVAKQVYQEGGIKGFYRGLNARMWTSVPFGALNFLIFDFMGVGLPLALFPFRHGGKAHFALQEYNDYIQLRGFIPQSHFHMRTEQLQSAVAHYYPHNASKPVAAQMPRRYLLGFVALLLVFFVAAAVVVGVLKVDVGGIALSAIFFMTLVIGGWVVWRRIRWYSSIEEKMPQFETILASMIQDFTHKDLPKYGITWTFAKRTKNAPRLDPETGQAMAEYVVSVHATDPIVKPEDRDPLPAYDTDTRDTIVLLGPAKAGLPSRRSYDGHVASLKVKVNDHPFYTEGIDGSARSKEKRPISKLSLELLGLSPQSSSSQPVVPSPALPDYAESMLSKHSSHHDAESTKAARVSRSAGPAIPLPFYIPRARTPSIPSEKSDTSDDHPPTPPTEPHNLFVLVTPPSRDSHTPSGPPDAAESSSQAVFPSIMTPDDYYYQDQNYLVVPPPGTTSRLRRSSDTFIPPPIAPEYALTHHSYMESLEEVAATSAAATAAKERADEVDLSLLSAPLSSTDGDDASTSRAEGTKGHREGRAETGGCVDAPPGYSDAVNNADGGMVMRGKHVGDYELILIGVLSTVNSLATAMKHVQSSFSAISNNLTANFQQSAAMAQHINSVMEQLLIQNLIISTQVKQQEAGVIAVTITLRNQGQIPLFNLQGSIEFDQTPYNARQGDCDLRTTAPVPPSEPLIFSLKDHLASPQTLSPNATLVQRLLIEVTTLQQWNARIICSFVSPGTGEPLQKKSGFGIYIIDQLVKQVLEPELAKDVHLDSLHLLDTCDLKAQFVRDIFLFNPMMALAKGTVITLKSKKTLMHIVIQDAMSLEDESSTMVASCAFYTSAPGDEHIARTCAAIIKELDVLNAATV</sequence>
<accession>A0A261Y634</accession>
<dbReference type="Proteomes" id="UP000242875">
    <property type="component" value="Unassembled WGS sequence"/>
</dbReference>
<dbReference type="InterPro" id="IPR036291">
    <property type="entry name" value="NAD(P)-bd_dom_sf"/>
</dbReference>
<comment type="caution">
    <text evidence="10">The sequence shown here is derived from an EMBL/GenBank/DDBJ whole genome shotgun (WGS) entry which is preliminary data.</text>
</comment>
<keyword evidence="3 7" id="KW-0812">Transmembrane</keyword>
<proteinExistence type="inferred from homology"/>
<feature type="region of interest" description="Disordered" evidence="8">
    <location>
        <begin position="393"/>
        <end position="420"/>
    </location>
</feature>
<evidence type="ECO:0000256" key="5">
    <source>
        <dbReference type="ARBA" id="ARBA00023002"/>
    </source>
</evidence>
<dbReference type="Gene3D" id="3.40.50.720">
    <property type="entry name" value="NAD(P)-binding Rossmann-like Domain"/>
    <property type="match status" value="1"/>
</dbReference>
<feature type="compositionally biased region" description="Polar residues" evidence="8">
    <location>
        <begin position="1096"/>
        <end position="1110"/>
    </location>
</feature>
<feature type="transmembrane region" description="Helical" evidence="9">
    <location>
        <begin position="729"/>
        <end position="748"/>
    </location>
</feature>
<evidence type="ECO:0000256" key="7">
    <source>
        <dbReference type="PROSITE-ProRule" id="PRU00282"/>
    </source>
</evidence>
<gene>
    <name evidence="10" type="ORF">BZG36_01082</name>
</gene>
<feature type="compositionally biased region" description="Basic and acidic residues" evidence="8">
    <location>
        <begin position="965"/>
        <end position="974"/>
    </location>
</feature>
<feature type="repeat" description="Solcar" evidence="7">
    <location>
        <begin position="510"/>
        <end position="634"/>
    </location>
</feature>
<feature type="transmembrane region" description="Helical" evidence="9">
    <location>
        <begin position="701"/>
        <end position="723"/>
    </location>
</feature>
<dbReference type="SUPFAM" id="SSF51735">
    <property type="entry name" value="NAD(P)-binding Rossmann-fold domains"/>
    <property type="match status" value="1"/>
</dbReference>
<keyword evidence="6 7" id="KW-0472">Membrane</keyword>